<keyword evidence="2" id="KW-1185">Reference proteome</keyword>
<dbReference type="Proteomes" id="UP001518140">
    <property type="component" value="Unassembled WGS sequence"/>
</dbReference>
<name>A0ABX0E544_9ACTN</name>
<reference evidence="1 2" key="1">
    <citation type="submission" date="2020-02" db="EMBL/GenBank/DDBJ databases">
        <title>Whole-genome analyses of novel actinobacteria.</title>
        <authorList>
            <person name="Sahin N."/>
            <person name="Tokatli A."/>
        </authorList>
    </citation>
    <scope>NUCLEOTIDE SEQUENCE [LARGE SCALE GENOMIC DNA]</scope>
    <source>
        <strain evidence="1 2">YC419</strain>
    </source>
</reference>
<evidence type="ECO:0000313" key="2">
    <source>
        <dbReference type="Proteomes" id="UP001518140"/>
    </source>
</evidence>
<dbReference type="InterPro" id="IPR027417">
    <property type="entry name" value="P-loop_NTPase"/>
</dbReference>
<accession>A0ABX0E544</accession>
<comment type="caution">
    <text evidence="1">The sequence shown here is derived from an EMBL/GenBank/DDBJ whole genome shotgun (WGS) entry which is preliminary data.</text>
</comment>
<evidence type="ECO:0000313" key="1">
    <source>
        <dbReference type="EMBL" id="NGO46381.1"/>
    </source>
</evidence>
<dbReference type="SUPFAM" id="SSF52540">
    <property type="entry name" value="P-loop containing nucleoside triphosphate hydrolases"/>
    <property type="match status" value="1"/>
</dbReference>
<dbReference type="Gene3D" id="3.40.50.300">
    <property type="entry name" value="P-loop containing nucleotide triphosphate hydrolases"/>
    <property type="match status" value="1"/>
</dbReference>
<sequence>MDQRVTIDEIARYRTVVLEGADGVGKSTLAGLLVTQHGFTAVHSPRTPDHQDLTHRYRDLLAQPGQLVLDRSFVSELVYGPLYRDRSRLTWDQALALADLVTARDGVFLHLTAPAAVVHSRLMARDGQAPDLEEIAALGDAYERVFRVLTGHVSAFTYAAEPESHRPTG</sequence>
<organism evidence="1 2">
    <name type="scientific">Streptomyces ureilyticus</name>
    <dbReference type="NCBI Taxonomy" id="1775131"/>
    <lineage>
        <taxon>Bacteria</taxon>
        <taxon>Bacillati</taxon>
        <taxon>Actinomycetota</taxon>
        <taxon>Actinomycetes</taxon>
        <taxon>Kitasatosporales</taxon>
        <taxon>Streptomycetaceae</taxon>
        <taxon>Streptomyces</taxon>
    </lineage>
</organism>
<proteinExistence type="predicted"/>
<gene>
    <name evidence="1" type="ORF">G6048_31010</name>
</gene>
<protein>
    <recommendedName>
        <fullName evidence="3">Thymidylate kinase</fullName>
    </recommendedName>
</protein>
<evidence type="ECO:0008006" key="3">
    <source>
        <dbReference type="Google" id="ProtNLM"/>
    </source>
</evidence>
<dbReference type="RefSeq" id="WP_165342921.1">
    <property type="nucleotide sequence ID" value="NZ_JAAKZX010000126.1"/>
</dbReference>
<dbReference type="EMBL" id="JAAKZX010000126">
    <property type="protein sequence ID" value="NGO46381.1"/>
    <property type="molecule type" value="Genomic_DNA"/>
</dbReference>